<sequence length="261" mass="28270">MRGALPGGIRGGARFTGSRFQRELGTAMATRPHARTASTLLLGTAWQRTPFGHTWAQRKKIRTDGFDTSSRPDLPLDVAELAHIHGNRLPSIMSSAFLHRREDRGHLAGGSGSANGSLHQVVASERDRARGAVDWTRLCVDTDQGRSLLQVVDDSHLDVLVAAVSQDPAENAADVGLILPQGLPPRVTAALTADPQRPTVRLHLLGKGRVAVDAGESYRQFHDVPHILQGSLVVTRGRVTRAELWVATRRNVLPWLVDGIG</sequence>
<proteinExistence type="predicted"/>
<dbReference type="eggNOG" id="ENOG50327Y8">
    <property type="taxonomic scope" value="Bacteria"/>
</dbReference>
<name>J0N6Y8_9ACTO</name>
<accession>J0N6Y8</accession>
<dbReference type="EMBL" id="AKFT01000140">
    <property type="protein sequence ID" value="EJF42614.1"/>
    <property type="molecule type" value="Genomic_DNA"/>
</dbReference>
<dbReference type="PATRIC" id="fig|1125718.3.peg.1765"/>
<keyword evidence="2" id="KW-1185">Reference proteome</keyword>
<reference evidence="1 2" key="1">
    <citation type="submission" date="2012-05" db="EMBL/GenBank/DDBJ databases">
        <authorList>
            <person name="Harkins D.M."/>
            <person name="Madupu R."/>
            <person name="Durkin A.S."/>
            <person name="Torralba M."/>
            <person name="Methe B."/>
            <person name="Sutton G.G."/>
            <person name="Nelson K.E."/>
        </authorList>
    </citation>
    <scope>NUCLEOTIDE SEQUENCE [LARGE SCALE GENOMIC DNA]</scope>
    <source>
        <strain evidence="1 2">F0489</strain>
    </source>
</reference>
<gene>
    <name evidence="1" type="ORF">HMPREF1318_2444</name>
</gene>
<comment type="caution">
    <text evidence="1">The sequence shown here is derived from an EMBL/GenBank/DDBJ whole genome shotgun (WGS) entry which is preliminary data.</text>
</comment>
<dbReference type="Proteomes" id="UP000002941">
    <property type="component" value="Unassembled WGS sequence"/>
</dbReference>
<organism evidence="1 2">
    <name type="scientific">Actinomyces massiliensis F0489</name>
    <dbReference type="NCBI Taxonomy" id="1125718"/>
    <lineage>
        <taxon>Bacteria</taxon>
        <taxon>Bacillati</taxon>
        <taxon>Actinomycetota</taxon>
        <taxon>Actinomycetes</taxon>
        <taxon>Actinomycetales</taxon>
        <taxon>Actinomycetaceae</taxon>
        <taxon>Actinomyces</taxon>
    </lineage>
</organism>
<evidence type="ECO:0000313" key="2">
    <source>
        <dbReference type="Proteomes" id="UP000002941"/>
    </source>
</evidence>
<protein>
    <submittedName>
        <fullName evidence="1">Uncharacterized protein</fullName>
    </submittedName>
</protein>
<dbReference type="AlphaFoldDB" id="J0N6Y8"/>
<evidence type="ECO:0000313" key="1">
    <source>
        <dbReference type="EMBL" id="EJF42614.1"/>
    </source>
</evidence>